<accession>R5VBE0</accession>
<dbReference type="EMBL" id="CBAT010000193">
    <property type="protein sequence ID" value="CCZ87903.1"/>
    <property type="molecule type" value="Genomic_DNA"/>
</dbReference>
<gene>
    <name evidence="1" type="ORF">BN536_00219</name>
</gene>
<dbReference type="AlphaFoldDB" id="R5VBE0"/>
<dbReference type="Proteomes" id="UP000018372">
    <property type="component" value="Unassembled WGS sequence"/>
</dbReference>
<organism evidence="1 2">
    <name type="scientific">Phocaeicola plebeius CAG:211</name>
    <dbReference type="NCBI Taxonomy" id="1263052"/>
    <lineage>
        <taxon>Bacteria</taxon>
        <taxon>Pseudomonadati</taxon>
        <taxon>Bacteroidota</taxon>
        <taxon>Bacteroidia</taxon>
        <taxon>Bacteroidales</taxon>
        <taxon>Bacteroidaceae</taxon>
        <taxon>Phocaeicola</taxon>
    </lineage>
</organism>
<sequence>MTSIQDLWYTVCKRVSELEFQKGSGSETKLINN</sequence>
<evidence type="ECO:0000313" key="1">
    <source>
        <dbReference type="EMBL" id="CCZ87903.1"/>
    </source>
</evidence>
<proteinExistence type="predicted"/>
<comment type="caution">
    <text evidence="1">The sequence shown here is derived from an EMBL/GenBank/DDBJ whole genome shotgun (WGS) entry which is preliminary data.</text>
</comment>
<protein>
    <submittedName>
        <fullName evidence="1">Uncharacterized protein</fullName>
    </submittedName>
</protein>
<reference evidence="1" key="1">
    <citation type="submission" date="2012-11" db="EMBL/GenBank/DDBJ databases">
        <title>Dependencies among metagenomic species, viruses, plasmids and units of genetic variation.</title>
        <authorList>
            <person name="Nielsen H.B."/>
            <person name="Almeida M."/>
            <person name="Juncker A.S."/>
            <person name="Rasmussen S."/>
            <person name="Li J."/>
            <person name="Sunagawa S."/>
            <person name="Plichta D."/>
            <person name="Gautier L."/>
            <person name="Le Chatelier E."/>
            <person name="Peletier E."/>
            <person name="Bonde I."/>
            <person name="Nielsen T."/>
            <person name="Manichanh C."/>
            <person name="Arumugam M."/>
            <person name="Batto J."/>
            <person name="Santos M.B.Q.D."/>
            <person name="Blom N."/>
            <person name="Borruel N."/>
            <person name="Burgdorf K.S."/>
            <person name="Boumezbeur F."/>
            <person name="Casellas F."/>
            <person name="Dore J."/>
            <person name="Guarner F."/>
            <person name="Hansen T."/>
            <person name="Hildebrand F."/>
            <person name="Kaas R.S."/>
            <person name="Kennedy S."/>
            <person name="Kristiansen K."/>
            <person name="Kultima J.R."/>
            <person name="Leonard P."/>
            <person name="Levenez F."/>
            <person name="Lund O."/>
            <person name="Moumen B."/>
            <person name="Le Paslier D."/>
            <person name="Pons N."/>
            <person name="Pedersen O."/>
            <person name="Prifti E."/>
            <person name="Qin J."/>
            <person name="Raes J."/>
            <person name="Tap J."/>
            <person name="Tims S."/>
            <person name="Ussery D.W."/>
            <person name="Yamada T."/>
            <person name="MetaHit consortium"/>
            <person name="Renault P."/>
            <person name="Sicheritz-Ponten T."/>
            <person name="Bork P."/>
            <person name="Wang J."/>
            <person name="Brunak S."/>
            <person name="Ehrlich S.D."/>
        </authorList>
    </citation>
    <scope>NUCLEOTIDE SEQUENCE [LARGE SCALE GENOMIC DNA]</scope>
</reference>
<name>R5VBE0_9BACT</name>
<evidence type="ECO:0000313" key="2">
    <source>
        <dbReference type="Proteomes" id="UP000018372"/>
    </source>
</evidence>